<dbReference type="Pfam" id="PF00753">
    <property type="entry name" value="Lactamase_B"/>
    <property type="match status" value="1"/>
</dbReference>
<proteinExistence type="predicted"/>
<dbReference type="PANTHER" id="PTHR42951">
    <property type="entry name" value="METALLO-BETA-LACTAMASE DOMAIN-CONTAINING"/>
    <property type="match status" value="1"/>
</dbReference>
<accession>A0A9D6Z466</accession>
<reference evidence="2" key="1">
    <citation type="submission" date="2020-07" db="EMBL/GenBank/DDBJ databases">
        <title>Huge and variable diversity of episymbiotic CPR bacteria and DPANN archaea in groundwater ecosystems.</title>
        <authorList>
            <person name="He C.Y."/>
            <person name="Keren R."/>
            <person name="Whittaker M."/>
            <person name="Farag I.F."/>
            <person name="Doudna J."/>
            <person name="Cate J.H.D."/>
            <person name="Banfield J.F."/>
        </authorList>
    </citation>
    <scope>NUCLEOTIDE SEQUENCE</scope>
    <source>
        <strain evidence="2">NC_groundwater_1664_Pr3_B-0.1um_52_9</strain>
    </source>
</reference>
<comment type="caution">
    <text evidence="2">The sequence shown here is derived from an EMBL/GenBank/DDBJ whole genome shotgun (WGS) entry which is preliminary data.</text>
</comment>
<dbReference type="InterPro" id="IPR036866">
    <property type="entry name" value="RibonucZ/Hydroxyglut_hydro"/>
</dbReference>
<dbReference type="InterPro" id="IPR001279">
    <property type="entry name" value="Metallo-B-lactamas"/>
</dbReference>
<dbReference type="SMART" id="SM00849">
    <property type="entry name" value="Lactamase_B"/>
    <property type="match status" value="1"/>
</dbReference>
<name>A0A9D6Z466_9BACT</name>
<gene>
    <name evidence="2" type="ORF">HY912_14035</name>
</gene>
<evidence type="ECO:0000313" key="3">
    <source>
        <dbReference type="Proteomes" id="UP000807825"/>
    </source>
</evidence>
<dbReference type="InterPro" id="IPR050855">
    <property type="entry name" value="NDM-1-like"/>
</dbReference>
<dbReference type="Gene3D" id="3.60.15.10">
    <property type="entry name" value="Ribonuclease Z/Hydroxyacylglutathione hydrolase-like"/>
    <property type="match status" value="1"/>
</dbReference>
<organism evidence="2 3">
    <name type="scientific">Desulfomonile tiedjei</name>
    <dbReference type="NCBI Taxonomy" id="2358"/>
    <lineage>
        <taxon>Bacteria</taxon>
        <taxon>Pseudomonadati</taxon>
        <taxon>Thermodesulfobacteriota</taxon>
        <taxon>Desulfomonilia</taxon>
        <taxon>Desulfomonilales</taxon>
        <taxon>Desulfomonilaceae</taxon>
        <taxon>Desulfomonile</taxon>
    </lineage>
</organism>
<dbReference type="EMBL" id="JACRDE010000367">
    <property type="protein sequence ID" value="MBI5250605.1"/>
    <property type="molecule type" value="Genomic_DNA"/>
</dbReference>
<sequence>MTNIHRIQVAIPYPVKWVNCYYIEDSLPTLIDTGLNLPDSFEVLAKGIGDAGGDISSVRRIIATHGHMDHSGLAGKIQEISGADFLVHASDQAKLSNDPDDLKTRMEAFHSFLSEAGVPDPSVKEVVSRLLEMFSSLIKPVSGFKPLYGGEVFGFDDFELHSIHTPGHSPGSICLHSEEKGILFSGDCILEEVIVDPMSDIRSLVEHQASLDMIAGLPVRKVLPGHGAAFSDHRRRIRRIRDRHKTRSDKILSILERSGNGKSRIPFSIASELFSSMSGMDALYCVSSVVAHLELLEFNGTIDSPAALSCGGTA</sequence>
<protein>
    <submittedName>
        <fullName evidence="2">MBL fold metallo-hydrolase</fullName>
    </submittedName>
</protein>
<evidence type="ECO:0000259" key="1">
    <source>
        <dbReference type="SMART" id="SM00849"/>
    </source>
</evidence>
<evidence type="ECO:0000313" key="2">
    <source>
        <dbReference type="EMBL" id="MBI5250605.1"/>
    </source>
</evidence>
<feature type="domain" description="Metallo-beta-lactamase" evidence="1">
    <location>
        <begin position="17"/>
        <end position="226"/>
    </location>
</feature>
<dbReference type="Proteomes" id="UP000807825">
    <property type="component" value="Unassembled WGS sequence"/>
</dbReference>
<dbReference type="AlphaFoldDB" id="A0A9D6Z466"/>
<dbReference type="SUPFAM" id="SSF56281">
    <property type="entry name" value="Metallo-hydrolase/oxidoreductase"/>
    <property type="match status" value="1"/>
</dbReference>